<feature type="transmembrane region" description="Helical" evidence="1">
    <location>
        <begin position="36"/>
        <end position="54"/>
    </location>
</feature>
<keyword evidence="1" id="KW-0812">Transmembrane</keyword>
<dbReference type="EMBL" id="JBHTIZ010000004">
    <property type="protein sequence ID" value="MFD0982895.1"/>
    <property type="molecule type" value="Genomic_DNA"/>
</dbReference>
<protein>
    <recommendedName>
        <fullName evidence="4">DUF304 domain-containing protein</fullName>
    </recommendedName>
</protein>
<keyword evidence="1" id="KW-1133">Transmembrane helix</keyword>
<comment type="caution">
    <text evidence="2">The sequence shown here is derived from an EMBL/GenBank/DDBJ whole genome shotgun (WGS) entry which is preliminary data.</text>
</comment>
<organism evidence="2 3">
    <name type="scientific">Flavobacterium myungsuense</name>
    <dbReference type="NCBI Taxonomy" id="651823"/>
    <lineage>
        <taxon>Bacteria</taxon>
        <taxon>Pseudomonadati</taxon>
        <taxon>Bacteroidota</taxon>
        <taxon>Flavobacteriia</taxon>
        <taxon>Flavobacteriales</taxon>
        <taxon>Flavobacteriaceae</taxon>
        <taxon>Flavobacterium</taxon>
    </lineage>
</organism>
<evidence type="ECO:0000256" key="1">
    <source>
        <dbReference type="SAM" id="Phobius"/>
    </source>
</evidence>
<proteinExistence type="predicted"/>
<keyword evidence="1" id="KW-0472">Membrane</keyword>
<evidence type="ECO:0000313" key="3">
    <source>
        <dbReference type="Proteomes" id="UP001597051"/>
    </source>
</evidence>
<name>A0ABW3IZ31_9FLAO</name>
<reference evidence="3" key="1">
    <citation type="journal article" date="2019" name="Int. J. Syst. Evol. Microbiol.">
        <title>The Global Catalogue of Microorganisms (GCM) 10K type strain sequencing project: providing services to taxonomists for standard genome sequencing and annotation.</title>
        <authorList>
            <consortium name="The Broad Institute Genomics Platform"/>
            <consortium name="The Broad Institute Genome Sequencing Center for Infectious Disease"/>
            <person name="Wu L."/>
            <person name="Ma J."/>
        </authorList>
    </citation>
    <scope>NUCLEOTIDE SEQUENCE [LARGE SCALE GENOMIC DNA]</scope>
    <source>
        <strain evidence="3">CECT 7649</strain>
    </source>
</reference>
<dbReference type="Proteomes" id="UP001597051">
    <property type="component" value="Unassembled WGS sequence"/>
</dbReference>
<keyword evidence="3" id="KW-1185">Reference proteome</keyword>
<sequence>MKIQYRKKRLNFSLIFGILWLSISLLGIFTKENSSWTDYGFLIISFLYLGTYLYEKKNQYMTIENGVISVNKPFEKKINLTEIKQIKKFAGDYTLKTDKAELTINTHIIEPNSLSELDAVLEKLNVESD</sequence>
<dbReference type="RefSeq" id="WP_379755067.1">
    <property type="nucleotide sequence ID" value="NZ_JBHSYB010000016.1"/>
</dbReference>
<accession>A0ABW3IZ31</accession>
<evidence type="ECO:0008006" key="4">
    <source>
        <dbReference type="Google" id="ProtNLM"/>
    </source>
</evidence>
<gene>
    <name evidence="2" type="ORF">ACFQ0S_00255</name>
</gene>
<evidence type="ECO:0000313" key="2">
    <source>
        <dbReference type="EMBL" id="MFD0982895.1"/>
    </source>
</evidence>
<feature type="transmembrane region" description="Helical" evidence="1">
    <location>
        <begin position="12"/>
        <end position="30"/>
    </location>
</feature>